<protein>
    <submittedName>
        <fullName evidence="2">Dna polymerase beta domain protein region</fullName>
    </submittedName>
</protein>
<dbReference type="InterPro" id="IPR041633">
    <property type="entry name" value="Polbeta"/>
</dbReference>
<gene>
    <name evidence="2" type="ORF">PITCH_A80009</name>
</gene>
<evidence type="ECO:0000259" key="1">
    <source>
        <dbReference type="Pfam" id="PF18765"/>
    </source>
</evidence>
<dbReference type="Gene3D" id="3.30.460.10">
    <property type="entry name" value="Beta Polymerase, domain 2"/>
    <property type="match status" value="1"/>
</dbReference>
<reference evidence="2" key="1">
    <citation type="submission" date="2018-01" db="EMBL/GenBank/DDBJ databases">
        <authorList>
            <person name="Regsiter A."/>
            <person name="William W."/>
        </authorList>
    </citation>
    <scope>NUCLEOTIDE SEQUENCE</scope>
    <source>
        <strain evidence="2">TRIP AH-1</strain>
    </source>
</reference>
<organism evidence="2">
    <name type="scientific">uncultured Desulfobacterium sp</name>
    <dbReference type="NCBI Taxonomy" id="201089"/>
    <lineage>
        <taxon>Bacteria</taxon>
        <taxon>Pseudomonadati</taxon>
        <taxon>Thermodesulfobacteriota</taxon>
        <taxon>Desulfobacteria</taxon>
        <taxon>Desulfobacterales</taxon>
        <taxon>Desulfobacteriaceae</taxon>
        <taxon>Desulfobacterium</taxon>
        <taxon>environmental samples</taxon>
    </lineage>
</organism>
<dbReference type="AlphaFoldDB" id="A0A445N2U0"/>
<dbReference type="InterPro" id="IPR052548">
    <property type="entry name" value="Type_VII_TA_antitoxin"/>
</dbReference>
<dbReference type="InterPro" id="IPR043519">
    <property type="entry name" value="NT_sf"/>
</dbReference>
<feature type="domain" description="Polymerase beta nucleotidyltransferase" evidence="1">
    <location>
        <begin position="8"/>
        <end position="94"/>
    </location>
</feature>
<accession>A0A445N2U0</accession>
<dbReference type="PANTHER" id="PTHR33933">
    <property type="entry name" value="NUCLEOTIDYLTRANSFERASE"/>
    <property type="match status" value="1"/>
</dbReference>
<dbReference type="Pfam" id="PF18765">
    <property type="entry name" value="Polbeta"/>
    <property type="match status" value="1"/>
</dbReference>
<evidence type="ECO:0000313" key="2">
    <source>
        <dbReference type="EMBL" id="SPD76014.1"/>
    </source>
</evidence>
<dbReference type="EMBL" id="OJIN01000225">
    <property type="protein sequence ID" value="SPD76014.1"/>
    <property type="molecule type" value="Genomic_DNA"/>
</dbReference>
<name>A0A445N2U0_9BACT</name>
<dbReference type="PANTHER" id="PTHR33933:SF1">
    <property type="entry name" value="PROTEIN ADENYLYLTRANSFERASE MNTA-RELATED"/>
    <property type="match status" value="1"/>
</dbReference>
<dbReference type="CDD" id="cd05403">
    <property type="entry name" value="NT_KNTase_like"/>
    <property type="match status" value="1"/>
</dbReference>
<sequence length="104" mass="11880">MDIKPILEDCKKILKDHYGSQFHGLLLYGSMARGQEVESSDMDLLVILSKPFNYFVELRKIIELLYPVQLVSEHLISAKPVAEDEFESGEIHLYRTAKREGIAA</sequence>
<dbReference type="SUPFAM" id="SSF81301">
    <property type="entry name" value="Nucleotidyltransferase"/>
    <property type="match status" value="1"/>
</dbReference>
<proteinExistence type="predicted"/>